<comment type="caution">
    <text evidence="9">The sequence shown here is derived from an EMBL/GenBank/DDBJ whole genome shotgun (WGS) entry which is preliminary data.</text>
</comment>
<comment type="subcellular location">
    <subcellularLocation>
        <location evidence="1">Membrane</location>
        <topology evidence="1">Multi-pass membrane protein</topology>
    </subcellularLocation>
</comment>
<dbReference type="PANTHER" id="PTHR48090">
    <property type="entry name" value="UNDECAPRENYL-PHOSPHATE 4-DEOXY-4-FORMAMIDO-L-ARABINOSE TRANSFERASE-RELATED"/>
    <property type="match status" value="1"/>
</dbReference>
<keyword evidence="4 7" id="KW-0812">Transmembrane</keyword>
<evidence type="ECO:0000256" key="5">
    <source>
        <dbReference type="ARBA" id="ARBA00022989"/>
    </source>
</evidence>
<dbReference type="EC" id="2.4.-.-" evidence="9"/>
<dbReference type="GO" id="GO:0016757">
    <property type="term" value="F:glycosyltransferase activity"/>
    <property type="evidence" value="ECO:0007669"/>
    <property type="project" value="UniProtKB-KW"/>
</dbReference>
<evidence type="ECO:0000259" key="8">
    <source>
        <dbReference type="Pfam" id="PF00535"/>
    </source>
</evidence>
<keyword evidence="6 7" id="KW-0472">Membrane</keyword>
<organism evidence="9 10">
    <name type="scientific">Ohtaekwangia kribbensis</name>
    <dbReference type="NCBI Taxonomy" id="688913"/>
    <lineage>
        <taxon>Bacteria</taxon>
        <taxon>Pseudomonadati</taxon>
        <taxon>Bacteroidota</taxon>
        <taxon>Cytophagia</taxon>
        <taxon>Cytophagales</taxon>
        <taxon>Fulvivirgaceae</taxon>
        <taxon>Ohtaekwangia</taxon>
    </lineage>
</organism>
<reference evidence="10" key="1">
    <citation type="journal article" date="2019" name="Int. J. Syst. Evol. Microbiol.">
        <title>The Global Catalogue of Microorganisms (GCM) 10K type strain sequencing project: providing services to taxonomists for standard genome sequencing and annotation.</title>
        <authorList>
            <consortium name="The Broad Institute Genomics Platform"/>
            <consortium name="The Broad Institute Genome Sequencing Center for Infectious Disease"/>
            <person name="Wu L."/>
            <person name="Ma J."/>
        </authorList>
    </citation>
    <scope>NUCLEOTIDE SEQUENCE [LARGE SCALE GENOMIC DNA]</scope>
    <source>
        <strain evidence="10">CCUG 58938</strain>
    </source>
</reference>
<evidence type="ECO:0000256" key="3">
    <source>
        <dbReference type="ARBA" id="ARBA00022679"/>
    </source>
</evidence>
<gene>
    <name evidence="9" type="ORF">ACFQ21_18545</name>
</gene>
<evidence type="ECO:0000256" key="7">
    <source>
        <dbReference type="SAM" id="Phobius"/>
    </source>
</evidence>
<dbReference type="Gene3D" id="3.90.550.10">
    <property type="entry name" value="Spore Coat Polysaccharide Biosynthesis Protein SpsA, Chain A"/>
    <property type="match status" value="1"/>
</dbReference>
<keyword evidence="5 7" id="KW-1133">Transmembrane helix</keyword>
<proteinExistence type="predicted"/>
<evidence type="ECO:0000256" key="1">
    <source>
        <dbReference type="ARBA" id="ARBA00004141"/>
    </source>
</evidence>
<evidence type="ECO:0000256" key="2">
    <source>
        <dbReference type="ARBA" id="ARBA00022676"/>
    </source>
</evidence>
<dbReference type="InterPro" id="IPR050256">
    <property type="entry name" value="Glycosyltransferase_2"/>
</dbReference>
<keyword evidence="3 9" id="KW-0808">Transferase</keyword>
<evidence type="ECO:0000313" key="9">
    <source>
        <dbReference type="EMBL" id="MFD1001336.1"/>
    </source>
</evidence>
<sequence length="307" mass="35336">MISVVIPVYMGRDFVIELHQRLVDTLEKISVDFEIILVNDQCPQNSWELINKIALQDKRVKGINLSRNFGQHYAITAGLSSCRGEWVVVMDCDLQDQPEEIARLYDEVKKGDYQIIFAQREERRDTFFKRLSSKLFYSCFGYLTETKQDSSIANFGIYHRKAIQAVLDMKDQIRYFPAMIQWVGFSKKAIRVEHSERKYGQTSYSWNKLIKLAMNTIISFSDKPLRLTIKLGFLISLISAMMGGYVLVNYIAGGITVVGYTSLIISIWFLCGLIIMILGMLGLYLGKSFDKIKDRPLFIVKDTINIQ</sequence>
<keyword evidence="10" id="KW-1185">Reference proteome</keyword>
<protein>
    <submittedName>
        <fullName evidence="9">Glycosyltransferase family 2 protein</fullName>
        <ecNumber evidence="9">2.4.-.-</ecNumber>
    </submittedName>
</protein>
<dbReference type="RefSeq" id="WP_377580947.1">
    <property type="nucleotide sequence ID" value="NZ_JBHTKA010000007.1"/>
</dbReference>
<dbReference type="Pfam" id="PF00535">
    <property type="entry name" value="Glycos_transf_2"/>
    <property type="match status" value="1"/>
</dbReference>
<dbReference type="InterPro" id="IPR001173">
    <property type="entry name" value="Glyco_trans_2-like"/>
</dbReference>
<feature type="domain" description="Glycosyltransferase 2-like" evidence="8">
    <location>
        <begin position="3"/>
        <end position="136"/>
    </location>
</feature>
<evidence type="ECO:0000256" key="4">
    <source>
        <dbReference type="ARBA" id="ARBA00022692"/>
    </source>
</evidence>
<name>A0ABW3K7D4_9BACT</name>
<dbReference type="InterPro" id="IPR029044">
    <property type="entry name" value="Nucleotide-diphossugar_trans"/>
</dbReference>
<feature type="transmembrane region" description="Helical" evidence="7">
    <location>
        <begin position="258"/>
        <end position="285"/>
    </location>
</feature>
<dbReference type="SUPFAM" id="SSF53448">
    <property type="entry name" value="Nucleotide-diphospho-sugar transferases"/>
    <property type="match status" value="1"/>
</dbReference>
<dbReference type="CDD" id="cd04187">
    <property type="entry name" value="DPM1_like_bac"/>
    <property type="match status" value="1"/>
</dbReference>
<dbReference type="EMBL" id="JBHTKA010000007">
    <property type="protein sequence ID" value="MFD1001336.1"/>
    <property type="molecule type" value="Genomic_DNA"/>
</dbReference>
<evidence type="ECO:0000313" key="10">
    <source>
        <dbReference type="Proteomes" id="UP001597112"/>
    </source>
</evidence>
<accession>A0ABW3K7D4</accession>
<dbReference type="PANTHER" id="PTHR48090:SF1">
    <property type="entry name" value="PROPHAGE BACTOPRENOL GLUCOSYL TRANSFERASE HOMOLOG"/>
    <property type="match status" value="1"/>
</dbReference>
<keyword evidence="2 9" id="KW-0328">Glycosyltransferase</keyword>
<evidence type="ECO:0000256" key="6">
    <source>
        <dbReference type="ARBA" id="ARBA00023136"/>
    </source>
</evidence>
<dbReference type="Proteomes" id="UP001597112">
    <property type="component" value="Unassembled WGS sequence"/>
</dbReference>
<feature type="transmembrane region" description="Helical" evidence="7">
    <location>
        <begin position="231"/>
        <end position="252"/>
    </location>
</feature>